<accession>A0A8S5MC84</accession>
<protein>
    <submittedName>
        <fullName evidence="1">Uncharacterized protein</fullName>
    </submittedName>
</protein>
<evidence type="ECO:0000313" key="1">
    <source>
        <dbReference type="EMBL" id="DAD79846.1"/>
    </source>
</evidence>
<reference evidence="1" key="1">
    <citation type="journal article" date="2021" name="Proc. Natl. Acad. Sci. U.S.A.">
        <title>A Catalog of Tens of Thousands of Viruses from Human Metagenomes Reveals Hidden Associations with Chronic Diseases.</title>
        <authorList>
            <person name="Tisza M.J."/>
            <person name="Buck C.B."/>
        </authorList>
    </citation>
    <scope>NUCLEOTIDE SEQUENCE</scope>
    <source>
        <strain evidence="1">CthrG7</strain>
    </source>
</reference>
<dbReference type="EMBL" id="BK014874">
    <property type="protein sequence ID" value="DAD79846.1"/>
    <property type="molecule type" value="Genomic_DNA"/>
</dbReference>
<proteinExistence type="predicted"/>
<name>A0A8S5MC84_9CAUD</name>
<organism evidence="1">
    <name type="scientific">Siphoviridae sp. cthrG7</name>
    <dbReference type="NCBI Taxonomy" id="2826428"/>
    <lineage>
        <taxon>Viruses</taxon>
        <taxon>Duplodnaviria</taxon>
        <taxon>Heunggongvirae</taxon>
        <taxon>Uroviricota</taxon>
        <taxon>Caudoviricetes</taxon>
    </lineage>
</organism>
<sequence>MSKKKKKDDRKQLLMRYRIDEKGRVSFIDPCCDEIPARLFGKIMEAISNVEIEWNCRIANKVNSTIPLPEITPDEPITR</sequence>